<dbReference type="EMBL" id="MU253755">
    <property type="protein sequence ID" value="KAG9248138.1"/>
    <property type="molecule type" value="Genomic_DNA"/>
</dbReference>
<sequence length="64" mass="6921">MLVAFGFDEEINGPQEAAFLARHLEETRGKDSIELIIDEGGGGIHKAYGGLFAFPEVGEKDTLL</sequence>
<gene>
    <name evidence="1" type="ORF">BJ878DRAFT_489648</name>
</gene>
<organism evidence="1 2">
    <name type="scientific">Calycina marina</name>
    <dbReference type="NCBI Taxonomy" id="1763456"/>
    <lineage>
        <taxon>Eukaryota</taxon>
        <taxon>Fungi</taxon>
        <taxon>Dikarya</taxon>
        <taxon>Ascomycota</taxon>
        <taxon>Pezizomycotina</taxon>
        <taxon>Leotiomycetes</taxon>
        <taxon>Helotiales</taxon>
        <taxon>Pezizellaceae</taxon>
        <taxon>Calycina</taxon>
    </lineage>
</organism>
<evidence type="ECO:0000313" key="2">
    <source>
        <dbReference type="Proteomes" id="UP000887226"/>
    </source>
</evidence>
<proteinExistence type="predicted"/>
<comment type="caution">
    <text evidence="1">The sequence shown here is derived from an EMBL/GenBank/DDBJ whole genome shotgun (WGS) entry which is preliminary data.</text>
</comment>
<protein>
    <submittedName>
        <fullName evidence="1">Uncharacterized protein</fullName>
    </submittedName>
</protein>
<accession>A0A9P7Z9M6</accession>
<reference evidence="1" key="1">
    <citation type="journal article" date="2021" name="IMA Fungus">
        <title>Genomic characterization of three marine fungi, including Emericellopsis atlantica sp. nov. with signatures of a generalist lifestyle and marine biomass degradation.</title>
        <authorList>
            <person name="Hagestad O.C."/>
            <person name="Hou L."/>
            <person name="Andersen J.H."/>
            <person name="Hansen E.H."/>
            <person name="Altermark B."/>
            <person name="Li C."/>
            <person name="Kuhnert E."/>
            <person name="Cox R.J."/>
            <person name="Crous P.W."/>
            <person name="Spatafora J.W."/>
            <person name="Lail K."/>
            <person name="Amirebrahimi M."/>
            <person name="Lipzen A."/>
            <person name="Pangilinan J."/>
            <person name="Andreopoulos W."/>
            <person name="Hayes R.D."/>
            <person name="Ng V."/>
            <person name="Grigoriev I.V."/>
            <person name="Jackson S.A."/>
            <person name="Sutton T.D.S."/>
            <person name="Dobson A.D.W."/>
            <person name="Rama T."/>
        </authorList>
    </citation>
    <scope>NUCLEOTIDE SEQUENCE</scope>
    <source>
        <strain evidence="1">TRa3180A</strain>
    </source>
</reference>
<evidence type="ECO:0000313" key="1">
    <source>
        <dbReference type="EMBL" id="KAG9248138.1"/>
    </source>
</evidence>
<keyword evidence="2" id="KW-1185">Reference proteome</keyword>
<dbReference type="AlphaFoldDB" id="A0A9P7Z9M6"/>
<name>A0A9P7Z9M6_9HELO</name>
<dbReference type="Proteomes" id="UP000887226">
    <property type="component" value="Unassembled WGS sequence"/>
</dbReference>